<dbReference type="InterPro" id="IPR036865">
    <property type="entry name" value="CRAL-TRIO_dom_sf"/>
</dbReference>
<dbReference type="InterPro" id="IPR052578">
    <property type="entry name" value="PI_Transfer_CRAL-TRIO"/>
</dbReference>
<feature type="transmembrane region" description="Helical" evidence="1">
    <location>
        <begin position="199"/>
        <end position="227"/>
    </location>
</feature>
<dbReference type="InterPro" id="IPR000014">
    <property type="entry name" value="PAS"/>
</dbReference>
<sequence>MASLRAQMDEFQAAMISQGKVSDKRFLGKKYKDVFIGYDAVNVLIDLFQLPSRKEAVDLGHRMLLGGLLEHVVKQHTFKDEHLFYKFNVVPSQPVSPTPTVSQTKTKTRRFSLAAGDKEASATRTDPTRRVIEYSKSVASTMRKRDRDEITVVPEDTPFHRNSVQHAAPEMDPTIADREESTQSKHSKLLLAMLKPAGISLLVVITGWLCGALAQFFLCFGIVAFLMRSAEANASQPRNQTGPESPLLAAGNKSADSYDSAELFTAAGSPKYMWRTHDNLTLNAFSDTVLGQVAALLQSSNLTQPPAALDRQLWEAFLGPPPDSHKTFGFTICKRGAPDKFVGMSDALRSWTGYGKEEILQKPVSLLYGKATLTSTIEVFYRAVERQEPLSLRLQLHKSDSSPFWSCMVMVPLRDPEPGLYLVLHCVPEVGSTPPELLLPPRAKYQPTPDAPTYGAEILQNVEVVRNALRQEFPDQSLDYFDDDYLRYALAKNNRTVDYVLGKARETMKWRIANRVDEVREQDAASGLQTSQLFWHGFDRARRPVFYLRPGCQDMKRYDTQQLWLTHIVLLERGLRLLPPGACTFHIVMDARGAGLQHFDRPLAQKVLAGAATGYRDRVEKIVAGPVSYVVSGVWKFCKPLMSENLSSKVTITNTPKQGVQEHMQVSDVPDGLFAK</sequence>
<dbReference type="SMART" id="SM00049">
    <property type="entry name" value="DEP"/>
    <property type="match status" value="1"/>
</dbReference>
<dbReference type="GO" id="GO:0035556">
    <property type="term" value="P:intracellular signal transduction"/>
    <property type="evidence" value="ECO:0007669"/>
    <property type="project" value="InterPro"/>
</dbReference>
<gene>
    <name evidence="4" type="ORF">EGYM00163_LOCUS27087</name>
</gene>
<dbReference type="SUPFAM" id="SSF55785">
    <property type="entry name" value="PYP-like sensor domain (PAS domain)"/>
    <property type="match status" value="1"/>
</dbReference>
<dbReference type="GO" id="GO:0008526">
    <property type="term" value="F:phosphatidylinositol transfer activity"/>
    <property type="evidence" value="ECO:0007669"/>
    <property type="project" value="TreeGrafter"/>
</dbReference>
<dbReference type="SMART" id="SM00516">
    <property type="entry name" value="SEC14"/>
    <property type="match status" value="1"/>
</dbReference>
<dbReference type="Gene3D" id="1.10.10.10">
    <property type="entry name" value="Winged helix-like DNA-binding domain superfamily/Winged helix DNA-binding domain"/>
    <property type="match status" value="1"/>
</dbReference>
<dbReference type="Pfam" id="PF00650">
    <property type="entry name" value="CRAL_TRIO"/>
    <property type="match status" value="1"/>
</dbReference>
<dbReference type="Gene3D" id="3.40.525.10">
    <property type="entry name" value="CRAL-TRIO lipid binding domain"/>
    <property type="match status" value="1"/>
</dbReference>
<dbReference type="EMBL" id="HBJA01077279">
    <property type="protein sequence ID" value="CAE0815928.1"/>
    <property type="molecule type" value="Transcribed_RNA"/>
</dbReference>
<keyword evidence="1" id="KW-0812">Transmembrane</keyword>
<dbReference type="InterPro" id="IPR000591">
    <property type="entry name" value="DEP_dom"/>
</dbReference>
<evidence type="ECO:0008006" key="5">
    <source>
        <dbReference type="Google" id="ProtNLM"/>
    </source>
</evidence>
<dbReference type="SUPFAM" id="SSF46785">
    <property type="entry name" value="Winged helix' DNA-binding domain"/>
    <property type="match status" value="1"/>
</dbReference>
<accession>A0A7S4L9W3</accession>
<dbReference type="InterPro" id="IPR001251">
    <property type="entry name" value="CRAL-TRIO_dom"/>
</dbReference>
<dbReference type="SUPFAM" id="SSF52087">
    <property type="entry name" value="CRAL/TRIO domain"/>
    <property type="match status" value="1"/>
</dbReference>
<protein>
    <recommendedName>
        <fullName evidence="5">CRAL-TRIO domain-containing protein</fullName>
    </recommendedName>
</protein>
<reference evidence="4" key="1">
    <citation type="submission" date="2021-01" db="EMBL/GenBank/DDBJ databases">
        <authorList>
            <person name="Corre E."/>
            <person name="Pelletier E."/>
            <person name="Niang G."/>
            <person name="Scheremetjew M."/>
            <person name="Finn R."/>
            <person name="Kale V."/>
            <person name="Holt S."/>
            <person name="Cochrane G."/>
            <person name="Meng A."/>
            <person name="Brown T."/>
            <person name="Cohen L."/>
        </authorList>
    </citation>
    <scope>NUCLEOTIDE SEQUENCE</scope>
    <source>
        <strain evidence="4">CCMP1594</strain>
    </source>
</reference>
<keyword evidence="1" id="KW-0472">Membrane</keyword>
<dbReference type="PROSITE" id="PS50186">
    <property type="entry name" value="DEP"/>
    <property type="match status" value="1"/>
</dbReference>
<proteinExistence type="predicted"/>
<evidence type="ECO:0000259" key="2">
    <source>
        <dbReference type="PROSITE" id="PS50186"/>
    </source>
</evidence>
<dbReference type="Pfam" id="PF00610">
    <property type="entry name" value="DEP"/>
    <property type="match status" value="1"/>
</dbReference>
<dbReference type="CDD" id="cd00170">
    <property type="entry name" value="SEC14"/>
    <property type="match status" value="1"/>
</dbReference>
<evidence type="ECO:0000313" key="4">
    <source>
        <dbReference type="EMBL" id="CAE0815928.1"/>
    </source>
</evidence>
<keyword evidence="1" id="KW-1133">Transmembrane helix</keyword>
<name>A0A7S4L9W3_9EUGL</name>
<dbReference type="InterPro" id="IPR035965">
    <property type="entry name" value="PAS-like_dom_sf"/>
</dbReference>
<dbReference type="AlphaFoldDB" id="A0A7S4L9W3"/>
<dbReference type="PANTHER" id="PTHR45824:SF29">
    <property type="entry name" value="GH16843P"/>
    <property type="match status" value="1"/>
</dbReference>
<dbReference type="PANTHER" id="PTHR45824">
    <property type="entry name" value="GH16843P"/>
    <property type="match status" value="1"/>
</dbReference>
<evidence type="ECO:0000259" key="3">
    <source>
        <dbReference type="PROSITE" id="PS50191"/>
    </source>
</evidence>
<organism evidence="4">
    <name type="scientific">Eutreptiella gymnastica</name>
    <dbReference type="NCBI Taxonomy" id="73025"/>
    <lineage>
        <taxon>Eukaryota</taxon>
        <taxon>Discoba</taxon>
        <taxon>Euglenozoa</taxon>
        <taxon>Euglenida</taxon>
        <taxon>Spirocuta</taxon>
        <taxon>Euglenophyceae</taxon>
        <taxon>Eutreptiales</taxon>
        <taxon>Eutreptiaceae</taxon>
        <taxon>Eutreptiella</taxon>
    </lineage>
</organism>
<feature type="domain" description="DEP" evidence="2">
    <location>
        <begin position="12"/>
        <end position="89"/>
    </location>
</feature>
<dbReference type="InterPro" id="IPR036390">
    <property type="entry name" value="WH_DNA-bd_sf"/>
</dbReference>
<dbReference type="InterPro" id="IPR036388">
    <property type="entry name" value="WH-like_DNA-bd_sf"/>
</dbReference>
<evidence type="ECO:0000256" key="1">
    <source>
        <dbReference type="SAM" id="Phobius"/>
    </source>
</evidence>
<feature type="domain" description="CRAL-TRIO" evidence="3">
    <location>
        <begin position="521"/>
        <end position="676"/>
    </location>
</feature>
<dbReference type="Gene3D" id="3.30.450.20">
    <property type="entry name" value="PAS domain"/>
    <property type="match status" value="1"/>
</dbReference>
<dbReference type="CDD" id="cd04371">
    <property type="entry name" value="DEP"/>
    <property type="match status" value="1"/>
</dbReference>
<dbReference type="PROSITE" id="PS50191">
    <property type="entry name" value="CRAL_TRIO"/>
    <property type="match status" value="1"/>
</dbReference>
<dbReference type="CDD" id="cd00130">
    <property type="entry name" value="PAS"/>
    <property type="match status" value="1"/>
</dbReference>